<dbReference type="GO" id="GO:0051603">
    <property type="term" value="P:proteolysis involved in protein catabolic process"/>
    <property type="evidence" value="ECO:0007669"/>
    <property type="project" value="InterPro"/>
</dbReference>
<dbReference type="STRING" id="9516.ENSCCAP00000013889"/>
<protein>
    <recommendedName>
        <fullName evidence="3">Proteasome subunit beta</fullName>
    </recommendedName>
</protein>
<dbReference type="GO" id="GO:0005839">
    <property type="term" value="C:proteasome core complex"/>
    <property type="evidence" value="ECO:0007669"/>
    <property type="project" value="InterPro"/>
</dbReference>
<reference evidence="1" key="1">
    <citation type="submission" date="2025-08" db="UniProtKB">
        <authorList>
            <consortium name="Ensembl"/>
        </authorList>
    </citation>
    <scope>IDENTIFICATION</scope>
</reference>
<keyword evidence="2" id="KW-1185">Reference proteome</keyword>
<dbReference type="Pfam" id="PF00227">
    <property type="entry name" value="Proteasome"/>
    <property type="match status" value="1"/>
</dbReference>
<organism evidence="1 2">
    <name type="scientific">Cebus imitator</name>
    <name type="common">Panamanian white-faced capuchin</name>
    <name type="synonym">Cebus capucinus imitator</name>
    <dbReference type="NCBI Taxonomy" id="2715852"/>
    <lineage>
        <taxon>Eukaryota</taxon>
        <taxon>Metazoa</taxon>
        <taxon>Chordata</taxon>
        <taxon>Craniata</taxon>
        <taxon>Vertebrata</taxon>
        <taxon>Euteleostomi</taxon>
        <taxon>Mammalia</taxon>
        <taxon>Eutheria</taxon>
        <taxon>Euarchontoglires</taxon>
        <taxon>Primates</taxon>
        <taxon>Haplorrhini</taxon>
        <taxon>Platyrrhini</taxon>
        <taxon>Cebidae</taxon>
        <taxon>Cebinae</taxon>
        <taxon>Cebus</taxon>
    </lineage>
</organism>
<dbReference type="InterPro" id="IPR029055">
    <property type="entry name" value="Ntn_hydrolases_N"/>
</dbReference>
<proteinExistence type="predicted"/>
<dbReference type="InterPro" id="IPR001353">
    <property type="entry name" value="Proteasome_sua/b"/>
</dbReference>
<evidence type="ECO:0008006" key="3">
    <source>
        <dbReference type="Google" id="ProtNLM"/>
    </source>
</evidence>
<reference evidence="1" key="2">
    <citation type="submission" date="2025-09" db="UniProtKB">
        <authorList>
            <consortium name="Ensembl"/>
        </authorList>
    </citation>
    <scope>IDENTIFICATION</scope>
</reference>
<name>A0A2K5QDD3_CEBIM</name>
<evidence type="ECO:0000313" key="1">
    <source>
        <dbReference type="Ensembl" id="ENSCCAP00000013889.1"/>
    </source>
</evidence>
<dbReference type="OMA" id="GPELTYI"/>
<dbReference type="Proteomes" id="UP000233040">
    <property type="component" value="Unassembled WGS sequence"/>
</dbReference>
<dbReference type="AlphaFoldDB" id="A0A2K5QDD3"/>
<accession>A0A2K5QDD3</accession>
<dbReference type="Gene3D" id="3.60.20.10">
    <property type="entry name" value="Glutamine Phosphoribosylpyrophosphate, subunit 1, domain 1"/>
    <property type="match status" value="2"/>
</dbReference>
<dbReference type="SUPFAM" id="SSF56235">
    <property type="entry name" value="N-terminal nucleophile aminohydrolases (Ntn hydrolases)"/>
    <property type="match status" value="1"/>
</dbReference>
<evidence type="ECO:0000313" key="2">
    <source>
        <dbReference type="Proteomes" id="UP000233040"/>
    </source>
</evidence>
<dbReference type="Ensembl" id="ENSCCAT00000031324.1">
    <property type="protein sequence ID" value="ENSCCAP00000013889.1"/>
    <property type="gene ID" value="ENSCCAG00000024755.1"/>
</dbReference>
<sequence length="168" mass="18987">VEYLICIQGPDYALVTSDRVAASNIVQMKDNHDKMFKMSEKILLLCNIFTQLAEYIQKKVLLYKMRNGYELSPTAATNFTHRNLAVLGLAALVKAPLAAHGCSAFLTFSILDQYYRLTSPCERAVELLRKCLEELQKCFLLNLPTFSVRIIDKNGIHDLDTSFPKHGS</sequence>
<dbReference type="GeneTree" id="ENSGT00640000091536"/>